<name>A0ABR3VFL1_HUMIN</name>
<evidence type="ECO:0000313" key="3">
    <source>
        <dbReference type="Proteomes" id="UP001583172"/>
    </source>
</evidence>
<dbReference type="Proteomes" id="UP001583172">
    <property type="component" value="Unassembled WGS sequence"/>
</dbReference>
<gene>
    <name evidence="2" type="ORF">VTJ49DRAFT_591</name>
</gene>
<feature type="compositionally biased region" description="Polar residues" evidence="1">
    <location>
        <begin position="119"/>
        <end position="130"/>
    </location>
</feature>
<organism evidence="2 3">
    <name type="scientific">Humicola insolens</name>
    <name type="common">Soft-rot fungus</name>
    <dbReference type="NCBI Taxonomy" id="85995"/>
    <lineage>
        <taxon>Eukaryota</taxon>
        <taxon>Fungi</taxon>
        <taxon>Dikarya</taxon>
        <taxon>Ascomycota</taxon>
        <taxon>Pezizomycotina</taxon>
        <taxon>Sordariomycetes</taxon>
        <taxon>Sordariomycetidae</taxon>
        <taxon>Sordariales</taxon>
        <taxon>Chaetomiaceae</taxon>
        <taxon>Mycothermus</taxon>
    </lineage>
</organism>
<feature type="compositionally biased region" description="Low complexity" evidence="1">
    <location>
        <begin position="180"/>
        <end position="202"/>
    </location>
</feature>
<dbReference type="PANTHER" id="PTHR39474:SF1">
    <property type="entry name" value="FUNGAL SPECIFIC TRANSCRIPTION FACTOR"/>
    <property type="match status" value="1"/>
</dbReference>
<comment type="caution">
    <text evidence="2">The sequence shown here is derived from an EMBL/GenBank/DDBJ whole genome shotgun (WGS) entry which is preliminary data.</text>
</comment>
<feature type="compositionally biased region" description="Low complexity" evidence="1">
    <location>
        <begin position="147"/>
        <end position="169"/>
    </location>
</feature>
<proteinExistence type="predicted"/>
<feature type="region of interest" description="Disordered" evidence="1">
    <location>
        <begin position="119"/>
        <end position="223"/>
    </location>
</feature>
<dbReference type="PANTHER" id="PTHR39474">
    <property type="entry name" value="UNNAMED PRODUCT"/>
    <property type="match status" value="1"/>
</dbReference>
<dbReference type="EMBL" id="JAZGSY010000119">
    <property type="protein sequence ID" value="KAL1840302.1"/>
    <property type="molecule type" value="Genomic_DNA"/>
</dbReference>
<sequence>MPILASAAARQRLPQACLSPVQRILLTTTTSLTNRRPSQHLIISAGAAAFSSSTPPPTRTLKVTTATTTRPTAAAAALTAAFSLTRATATGTTNVSTCTTTTTANLFLNSVHTCRAMSTSTRSSVENTAVPSDPAPGASTSPLPGTASSPQGGAAPAGASAAHAHPHAATVQAEDEQPRQHQQQQPSPSPGDEPQQPEAAGEPGKKPLPLLPAPTEADHEELSKGNGLRTVVVNGQAVALDNLGPMVVGRDGTVSRIANWHEMTEIERQNTLRVLCKRNQLRLANLRAGRDADAKPESSSAA</sequence>
<keyword evidence="3" id="KW-1185">Reference proteome</keyword>
<evidence type="ECO:0000256" key="1">
    <source>
        <dbReference type="SAM" id="MobiDB-lite"/>
    </source>
</evidence>
<accession>A0ABR3VFL1</accession>
<evidence type="ECO:0000313" key="2">
    <source>
        <dbReference type="EMBL" id="KAL1840302.1"/>
    </source>
</evidence>
<protein>
    <submittedName>
        <fullName evidence="2">Uncharacterized protein</fullName>
    </submittedName>
</protein>
<reference evidence="2 3" key="1">
    <citation type="journal article" date="2024" name="Commun. Biol.">
        <title>Comparative genomic analysis of thermophilic fungi reveals convergent evolutionary adaptations and gene losses.</title>
        <authorList>
            <person name="Steindorff A.S."/>
            <person name="Aguilar-Pontes M.V."/>
            <person name="Robinson A.J."/>
            <person name="Andreopoulos B."/>
            <person name="LaButti K."/>
            <person name="Kuo A."/>
            <person name="Mondo S."/>
            <person name="Riley R."/>
            <person name="Otillar R."/>
            <person name="Haridas S."/>
            <person name="Lipzen A."/>
            <person name="Grimwood J."/>
            <person name="Schmutz J."/>
            <person name="Clum A."/>
            <person name="Reid I.D."/>
            <person name="Moisan M.C."/>
            <person name="Butler G."/>
            <person name="Nguyen T.T.M."/>
            <person name="Dewar K."/>
            <person name="Conant G."/>
            <person name="Drula E."/>
            <person name="Henrissat B."/>
            <person name="Hansel C."/>
            <person name="Singer S."/>
            <person name="Hutchinson M.I."/>
            <person name="de Vries R.P."/>
            <person name="Natvig D.O."/>
            <person name="Powell A.J."/>
            <person name="Tsang A."/>
            <person name="Grigoriev I.V."/>
        </authorList>
    </citation>
    <scope>NUCLEOTIDE SEQUENCE [LARGE SCALE GENOMIC DNA]</scope>
    <source>
        <strain evidence="2 3">CBS 620.91</strain>
    </source>
</reference>